<organism evidence="1 2">
    <name type="scientific">Herbaspirillum rubrisubalbicans Os34</name>
    <dbReference type="NCBI Taxonomy" id="1235827"/>
    <lineage>
        <taxon>Bacteria</taxon>
        <taxon>Pseudomonadati</taxon>
        <taxon>Pseudomonadota</taxon>
        <taxon>Betaproteobacteria</taxon>
        <taxon>Burkholderiales</taxon>
        <taxon>Oxalobacteraceae</taxon>
        <taxon>Herbaspirillum</taxon>
    </lineage>
</organism>
<dbReference type="RefSeq" id="WP_017449824.1">
    <property type="nucleotide sequence ID" value="NZ_CP008956.1"/>
</dbReference>
<gene>
    <name evidence="1" type="ORF">C798_24965</name>
</gene>
<dbReference type="AlphaFoldDB" id="A0A6M3ZXX4"/>
<accession>A0A6M3ZXX4</accession>
<protein>
    <submittedName>
        <fullName evidence="1">Uncharacterized protein</fullName>
    </submittedName>
</protein>
<reference evidence="1 2" key="1">
    <citation type="journal article" date="2012" name="J. Bacteriol.">
        <title>Genome sequence of the pathogenic Herbaspirillum seropedicae strain Os34, isolated from rice roots.</title>
        <authorList>
            <person name="Ye W."/>
            <person name="Ye S."/>
            <person name="Liu J."/>
            <person name="Chang S."/>
            <person name="Chen M."/>
            <person name="Zhu B."/>
            <person name="Guo L."/>
            <person name="An Q."/>
        </authorList>
    </citation>
    <scope>NUCLEOTIDE SEQUENCE [LARGE SCALE GENOMIC DNA]</scope>
    <source>
        <strain evidence="1 2">Os34</strain>
    </source>
</reference>
<dbReference type="EMBL" id="CP008956">
    <property type="protein sequence ID" value="QJQ03366.1"/>
    <property type="molecule type" value="Genomic_DNA"/>
</dbReference>
<sequence>MNIHLLQIVSPGGSAAPGFLPVLGTTPGAWGDLEAMRRFFREQDIDTASCYGFVGTDFLNQTGLDAAGLRALIQSHPEVHAWTFFPTPLEACGNLNLLLQGERMLSGFARTAQDFLQSLGLQLDPAHFLPQWQNNVPNGFIVAKPAFWQTWFDLAERLHLAAEQADGPLRVALQAQAASGATAKSLLAERLASLVLALDQQLQVWHCPSTLMPAAKALPAADMAELDALRSAYAASGEAVDLQRFEAHSAHLRQVLRQPSSPPSAAAVATERLRSVSQLGGALTLAQVPDTAATQAARGELVFGCMTHVPLPVKFPDYVLPIYLGQAQHEGALNLRDLAPQWVPYHPIVAGMLGNFALRNLILRDYPKVKRVGVCLYRKFVSRERISGVPAEDNWMMDVVSDKELARQSLEQMLEPGSQDFLVGKTCGFNVGGQSAGYLSHYAVSHHAEDLLRYAAAATELGVFGRSEAELFFNEKTFFMGGIEMGVFPADFWLRTVEQIEAVTWYCVQHYETRREGYQSRAWAFCAERLGSYLLLRELRSRYGDPGYMRFFGQLNLLTRGDQTKYVPSH</sequence>
<dbReference type="Proteomes" id="UP000501648">
    <property type="component" value="Chromosome"/>
</dbReference>
<proteinExistence type="predicted"/>
<evidence type="ECO:0000313" key="2">
    <source>
        <dbReference type="Proteomes" id="UP000501648"/>
    </source>
</evidence>
<evidence type="ECO:0000313" key="1">
    <source>
        <dbReference type="EMBL" id="QJQ03366.1"/>
    </source>
</evidence>
<name>A0A6M3ZXX4_9BURK</name>